<proteinExistence type="predicted"/>
<accession>A0AC35UCX4</accession>
<sequence>MDQPHLIKDGDFVIIQKIAGEHVRLQKLFKKNKILIEKLRFEADSVFGYSHGLFEVAQGRCSKVRTETLLEQDGTGDIEMRHTDIDRMKNELKRPLPEEEYAEDGLEKNASQKRQKLTHVEIGILRQEGANAMDLVSHLVSGNACFNERTTHAKDKYVRKKTQRYQDRVLILKPTIRLITESYYKRDPDRIAHMRLDQLGHMLALCGIRHGSKVFVFEQLLGLLFSSVVERLSGQGTCVALHRGRNLQGVPCLQAMDYTKEQMDVLYTISVSSLIKKSCQLVVDDDKKDVNDEVKSRRNDRIVREKVALECLLNQDPEGTRYFDSILCATRSVNPIDILEKSWSALAYSGTLVIYTPNIQHVIHVYKWLRDAGAINADDYKGPIKPEEISIIVVIENRNDIKLYTLALQTLQCYATHYGYDFQLIDFESTPTLSILCPQDDFFYARHCAVYHYLYEYQKTLKYAMILDADIGLINPFQKLEPFLPLPNEHIILSQRFQINEIGAYSYIIRNSIYGRRFLLDWADYFYKEPTSFHGSDNGALMKMLMDRYVPDKFVHHKDKCDDSYSKLVDWAGFRKMCICVNSLLYKVGKQNKDRSRVNVGLKGEVRITRRVPGKSWVRDIYDTGSRWTKDDVFLHGMKSTKMSNKINGFKTWISPIKGDKLDMNLCKRRDFYKAWNYNTQLYKPLTEFREELWKIIYQTEGEHNSSYFSKIVKNDYEPVLDKNYYVKSVFRDIKNKIYNILFVAHDDIKKPKFSGKIHKIAKVKRETNYKTKYSSFIAEVNDRQFKKLKLKRKLSRRITVIGNKKIKHTLGVCLPILTNFVNAGRFINTINYWTMNQVTKFYVYYHSTNETMLEILSSLKANFKVNIEIISWGDLPYRFKNHSFSNPNYLSNYRFQQLAYVDCLFRAKGNVKYLIKPQFDQKIKATVGLSELFDLLAKHSPKTSLFQFSVSNVYGNMRNDSNSQNKITINNLLDPKLFSLKVEVVPLIKNMAVESKDTSLVHVADGFAYHDGSTSFTYLLSKRKRLSLISRPTMHWKNEICIKAKKSWKIIR</sequence>
<organism evidence="1 2">
    <name type="scientific">Rhabditophanes sp. KR3021</name>
    <dbReference type="NCBI Taxonomy" id="114890"/>
    <lineage>
        <taxon>Eukaryota</taxon>
        <taxon>Metazoa</taxon>
        <taxon>Ecdysozoa</taxon>
        <taxon>Nematoda</taxon>
        <taxon>Chromadorea</taxon>
        <taxon>Rhabditida</taxon>
        <taxon>Tylenchina</taxon>
        <taxon>Panagrolaimomorpha</taxon>
        <taxon>Strongyloidoidea</taxon>
        <taxon>Alloionematidae</taxon>
        <taxon>Rhabditophanes</taxon>
    </lineage>
</organism>
<evidence type="ECO:0000313" key="1">
    <source>
        <dbReference type="Proteomes" id="UP000095286"/>
    </source>
</evidence>
<evidence type="ECO:0000313" key="2">
    <source>
        <dbReference type="WBParaSite" id="RSKR_0001003400.1"/>
    </source>
</evidence>
<name>A0AC35UCX4_9BILA</name>
<dbReference type="Proteomes" id="UP000095286">
    <property type="component" value="Unplaced"/>
</dbReference>
<dbReference type="WBParaSite" id="RSKR_0001003400.1">
    <property type="protein sequence ID" value="RSKR_0001003400.1"/>
    <property type="gene ID" value="RSKR_0001003400"/>
</dbReference>
<reference evidence="2" key="1">
    <citation type="submission" date="2016-11" db="UniProtKB">
        <authorList>
            <consortium name="WormBaseParasite"/>
        </authorList>
    </citation>
    <scope>IDENTIFICATION</scope>
    <source>
        <strain evidence="2">KR3021</strain>
    </source>
</reference>
<protein>
    <submittedName>
        <fullName evidence="2">tRNA (adenine(58)-N(1))-methyltransferase non-catalytic subunit TRM6</fullName>
    </submittedName>
</protein>